<dbReference type="InterPro" id="IPR017853">
    <property type="entry name" value="GH"/>
</dbReference>
<evidence type="ECO:0000313" key="11">
    <source>
        <dbReference type="Proteomes" id="UP000681414"/>
    </source>
</evidence>
<dbReference type="PROSITE" id="PS51910">
    <property type="entry name" value="GH18_2"/>
    <property type="match status" value="1"/>
</dbReference>
<dbReference type="InterPro" id="IPR011583">
    <property type="entry name" value="Chitinase_II/V-like_cat"/>
</dbReference>
<accession>A0A942THW4</accession>
<keyword evidence="11" id="KW-1185">Reference proteome</keyword>
<evidence type="ECO:0000256" key="6">
    <source>
        <dbReference type="RuleBase" id="RU000489"/>
    </source>
</evidence>
<organism evidence="10 11">
    <name type="scientific">Lederbergia citri</name>
    <dbReference type="NCBI Taxonomy" id="2833580"/>
    <lineage>
        <taxon>Bacteria</taxon>
        <taxon>Bacillati</taxon>
        <taxon>Bacillota</taxon>
        <taxon>Bacilli</taxon>
        <taxon>Bacillales</taxon>
        <taxon>Bacillaceae</taxon>
        <taxon>Lederbergia</taxon>
    </lineage>
</organism>
<comment type="similarity">
    <text evidence="7">Belongs to the glycosyl hydrolase 18 family.</text>
</comment>
<dbReference type="Gene3D" id="3.20.20.80">
    <property type="entry name" value="Glycosidases"/>
    <property type="match status" value="1"/>
</dbReference>
<keyword evidence="4" id="KW-0119">Carbohydrate metabolism</keyword>
<dbReference type="Pfam" id="PF00704">
    <property type="entry name" value="Glyco_hydro_18"/>
    <property type="match status" value="1"/>
</dbReference>
<evidence type="ECO:0000256" key="1">
    <source>
        <dbReference type="ARBA" id="ARBA00000822"/>
    </source>
</evidence>
<dbReference type="Gene3D" id="3.10.50.10">
    <property type="match status" value="1"/>
</dbReference>
<dbReference type="GO" id="GO:0008843">
    <property type="term" value="F:endochitinase activity"/>
    <property type="evidence" value="ECO:0007669"/>
    <property type="project" value="UniProtKB-EC"/>
</dbReference>
<keyword evidence="5 6" id="KW-0326">Glycosidase</keyword>
<dbReference type="GO" id="GO:0008061">
    <property type="term" value="F:chitin binding"/>
    <property type="evidence" value="ECO:0007669"/>
    <property type="project" value="InterPro"/>
</dbReference>
<dbReference type="GO" id="GO:0006032">
    <property type="term" value="P:chitin catabolic process"/>
    <property type="evidence" value="ECO:0007669"/>
    <property type="project" value="UniProtKB-KW"/>
</dbReference>
<reference evidence="10 11" key="1">
    <citation type="submission" date="2021-05" db="EMBL/GenBank/DDBJ databases">
        <title>Novel Bacillus species.</title>
        <authorList>
            <person name="Liu G."/>
        </authorList>
    </citation>
    <scope>NUCLEOTIDE SEQUENCE [LARGE SCALE GENOMIC DNA]</scope>
    <source>
        <strain evidence="11">FJAT-49780</strain>
    </source>
</reference>
<feature type="transmembrane region" description="Helical" evidence="8">
    <location>
        <begin position="441"/>
        <end position="457"/>
    </location>
</feature>
<gene>
    <name evidence="10" type="ORF">KHA97_23205</name>
</gene>
<dbReference type="EMBL" id="JAGYPG010000006">
    <property type="protein sequence ID" value="MBS4197950.1"/>
    <property type="molecule type" value="Genomic_DNA"/>
</dbReference>
<comment type="caution">
    <text evidence="10">The sequence shown here is derived from an EMBL/GenBank/DDBJ whole genome shotgun (WGS) entry which is preliminary data.</text>
</comment>
<dbReference type="AlphaFoldDB" id="A0A942THW4"/>
<evidence type="ECO:0000259" key="9">
    <source>
        <dbReference type="PROSITE" id="PS51910"/>
    </source>
</evidence>
<dbReference type="InterPro" id="IPR001223">
    <property type="entry name" value="Glyco_hydro18_cat"/>
</dbReference>
<dbReference type="GO" id="GO:0005975">
    <property type="term" value="P:carbohydrate metabolic process"/>
    <property type="evidence" value="ECO:0007669"/>
    <property type="project" value="InterPro"/>
</dbReference>
<keyword evidence="4" id="KW-0146">Chitin degradation</keyword>
<dbReference type="RefSeq" id="WP_213127180.1">
    <property type="nucleotide sequence ID" value="NZ_JAGYPG010000006.1"/>
</dbReference>
<dbReference type="EC" id="3.2.1.14" evidence="2"/>
<keyword evidence="8" id="KW-0472">Membrane</keyword>
<dbReference type="PANTHER" id="PTHR11177:SF317">
    <property type="entry name" value="CHITINASE 12-RELATED"/>
    <property type="match status" value="1"/>
</dbReference>
<evidence type="ECO:0000256" key="8">
    <source>
        <dbReference type="SAM" id="Phobius"/>
    </source>
</evidence>
<dbReference type="CDD" id="cd06548">
    <property type="entry name" value="GH18_chitinase"/>
    <property type="match status" value="1"/>
</dbReference>
<dbReference type="Proteomes" id="UP000681414">
    <property type="component" value="Unassembled WGS sequence"/>
</dbReference>
<dbReference type="InterPro" id="IPR050314">
    <property type="entry name" value="Glycosyl_Hydrlase_18"/>
</dbReference>
<proteinExistence type="inferred from homology"/>
<evidence type="ECO:0000256" key="3">
    <source>
        <dbReference type="ARBA" id="ARBA00022801"/>
    </source>
</evidence>
<name>A0A942THW4_9BACI</name>
<evidence type="ECO:0000256" key="4">
    <source>
        <dbReference type="ARBA" id="ARBA00023024"/>
    </source>
</evidence>
<protein>
    <recommendedName>
        <fullName evidence="2">chitinase</fullName>
        <ecNumber evidence="2">3.2.1.14</ecNumber>
    </recommendedName>
</protein>
<keyword evidence="8" id="KW-0812">Transmembrane</keyword>
<dbReference type="PROSITE" id="PS01095">
    <property type="entry name" value="GH18_1"/>
    <property type="match status" value="1"/>
</dbReference>
<evidence type="ECO:0000313" key="10">
    <source>
        <dbReference type="EMBL" id="MBS4197950.1"/>
    </source>
</evidence>
<dbReference type="PANTHER" id="PTHR11177">
    <property type="entry name" value="CHITINASE"/>
    <property type="match status" value="1"/>
</dbReference>
<evidence type="ECO:0000256" key="2">
    <source>
        <dbReference type="ARBA" id="ARBA00012729"/>
    </source>
</evidence>
<dbReference type="SUPFAM" id="SSF51445">
    <property type="entry name" value="(Trans)glycosidases"/>
    <property type="match status" value="1"/>
</dbReference>
<keyword evidence="3 6" id="KW-0378">Hydrolase</keyword>
<keyword evidence="4" id="KW-0624">Polysaccharide degradation</keyword>
<evidence type="ECO:0000256" key="5">
    <source>
        <dbReference type="ARBA" id="ARBA00023295"/>
    </source>
</evidence>
<dbReference type="InterPro" id="IPR029070">
    <property type="entry name" value="Chitinase_insertion_sf"/>
</dbReference>
<comment type="catalytic activity">
    <reaction evidence="1">
        <text>Random endo-hydrolysis of N-acetyl-beta-D-glucosaminide (1-&gt;4)-beta-linkages in chitin and chitodextrins.</text>
        <dbReference type="EC" id="3.2.1.14"/>
    </reaction>
</comment>
<dbReference type="InterPro" id="IPR001579">
    <property type="entry name" value="Glyco_hydro_18_chit_AS"/>
</dbReference>
<dbReference type="SMART" id="SM00636">
    <property type="entry name" value="Glyco_18"/>
    <property type="match status" value="1"/>
</dbReference>
<feature type="domain" description="GH18" evidence="9">
    <location>
        <begin position="29"/>
        <end position="421"/>
    </location>
</feature>
<sequence length="462" mass="51885">MSRYSVFINTILVLFLILPSLVKANEQNYVIIGYYGGWSPLKNFNPQSITHINYAFADVCWDGKHGNPEAGNGGLLPCTDLNGEQQHDIPNGTVVLGAPASDIPNLENLKAFKHVNPQLKTLISIGGWSWSMNLSLVARTEKTRKQFAESAVSYIQTYNMDGIDLDWEYPVSGGMPNNQHDPSDKKNFTLLLQEIRNALNKAEQKDGKKYYLTIASSVGFSYLENTELDKISEIVDYINIMTYDFNGSWSSITGHNAPLFEDPKALENDVHPHNVSAAVNGHLEHGVPTHKLVLGIPFYGRSWGNCNPNTEGKMIENGGYQPCSGNGGGNLEPGSYDYNFLEKNIINQNGFKRYWNNDAKVPYLYSEEKREFISFDDSESIKEKVHFITENALAGAMVWELSEDDETQTLMKAVRDGLGFPSLEAPIEPTRKKIESESKNWIYLFIIGILLIILLIAKRKRK</sequence>
<dbReference type="SUPFAM" id="SSF54556">
    <property type="entry name" value="Chitinase insertion domain"/>
    <property type="match status" value="1"/>
</dbReference>
<keyword evidence="8" id="KW-1133">Transmembrane helix</keyword>
<evidence type="ECO:0000256" key="7">
    <source>
        <dbReference type="RuleBase" id="RU004453"/>
    </source>
</evidence>